<feature type="region of interest" description="Disordered" evidence="1">
    <location>
        <begin position="1"/>
        <end position="20"/>
    </location>
</feature>
<comment type="caution">
    <text evidence="2">The sequence shown here is derived from an EMBL/GenBank/DDBJ whole genome shotgun (WGS) entry which is preliminary data.</text>
</comment>
<proteinExistence type="predicted"/>
<organism evidence="2 3">
    <name type="scientific">Penicillium atrosanguineum</name>
    <dbReference type="NCBI Taxonomy" id="1132637"/>
    <lineage>
        <taxon>Eukaryota</taxon>
        <taxon>Fungi</taxon>
        <taxon>Dikarya</taxon>
        <taxon>Ascomycota</taxon>
        <taxon>Pezizomycotina</taxon>
        <taxon>Eurotiomycetes</taxon>
        <taxon>Eurotiomycetidae</taxon>
        <taxon>Eurotiales</taxon>
        <taxon>Aspergillaceae</taxon>
        <taxon>Penicillium</taxon>
    </lineage>
</organism>
<name>A0A9W9PZD0_9EURO</name>
<evidence type="ECO:0000313" key="2">
    <source>
        <dbReference type="EMBL" id="KAJ5320944.1"/>
    </source>
</evidence>
<keyword evidence="3" id="KW-1185">Reference proteome</keyword>
<dbReference type="AlphaFoldDB" id="A0A9W9PZD0"/>
<reference evidence="2" key="2">
    <citation type="journal article" date="2023" name="IMA Fungus">
        <title>Comparative genomic study of the Penicillium genus elucidates a diverse pangenome and 15 lateral gene transfer events.</title>
        <authorList>
            <person name="Petersen C."/>
            <person name="Sorensen T."/>
            <person name="Nielsen M.R."/>
            <person name="Sondergaard T.E."/>
            <person name="Sorensen J.L."/>
            <person name="Fitzpatrick D.A."/>
            <person name="Frisvad J.C."/>
            <person name="Nielsen K.L."/>
        </authorList>
    </citation>
    <scope>NUCLEOTIDE SEQUENCE</scope>
    <source>
        <strain evidence="2">IBT 21472</strain>
    </source>
</reference>
<dbReference type="EMBL" id="JAPZBO010000003">
    <property type="protein sequence ID" value="KAJ5320944.1"/>
    <property type="molecule type" value="Genomic_DNA"/>
</dbReference>
<reference evidence="2" key="1">
    <citation type="submission" date="2022-12" db="EMBL/GenBank/DDBJ databases">
        <authorList>
            <person name="Petersen C."/>
        </authorList>
    </citation>
    <scope>NUCLEOTIDE SEQUENCE</scope>
    <source>
        <strain evidence="2">IBT 21472</strain>
    </source>
</reference>
<sequence>MTPRASCDRRPEGAHNESIAIHHTRRSINLPRLTACAGIAVARAVKKKSPSAVYFNIDQLTAFFC</sequence>
<evidence type="ECO:0000313" key="3">
    <source>
        <dbReference type="Proteomes" id="UP001147746"/>
    </source>
</evidence>
<evidence type="ECO:0000256" key="1">
    <source>
        <dbReference type="SAM" id="MobiDB-lite"/>
    </source>
</evidence>
<protein>
    <submittedName>
        <fullName evidence="2">Uncharacterized protein</fullName>
    </submittedName>
</protein>
<accession>A0A9W9PZD0</accession>
<dbReference type="Proteomes" id="UP001147746">
    <property type="component" value="Unassembled WGS sequence"/>
</dbReference>
<gene>
    <name evidence="2" type="ORF">N7476_003946</name>
</gene>
<feature type="compositionally biased region" description="Basic and acidic residues" evidence="1">
    <location>
        <begin position="1"/>
        <end position="15"/>
    </location>
</feature>